<feature type="repeat" description="PPR" evidence="2">
    <location>
        <begin position="730"/>
        <end position="764"/>
    </location>
</feature>
<feature type="repeat" description="PPR" evidence="2">
    <location>
        <begin position="219"/>
        <end position="253"/>
    </location>
</feature>
<accession>A0A822Y3P2</accession>
<evidence type="ECO:0000256" key="2">
    <source>
        <dbReference type="PROSITE-ProRule" id="PRU00708"/>
    </source>
</evidence>
<evidence type="ECO:0000256" key="1">
    <source>
        <dbReference type="ARBA" id="ARBA00022737"/>
    </source>
</evidence>
<feature type="repeat" description="PPR" evidence="2">
    <location>
        <begin position="593"/>
        <end position="627"/>
    </location>
</feature>
<evidence type="ECO:0000313" key="3">
    <source>
        <dbReference type="EMBL" id="DAD26613.1"/>
    </source>
</evidence>
<gene>
    <name evidence="3" type="ORF">HUJ06_028081</name>
</gene>
<feature type="repeat" description="PPR" evidence="2">
    <location>
        <begin position="118"/>
        <end position="152"/>
    </location>
</feature>
<dbReference type="InterPro" id="IPR046960">
    <property type="entry name" value="PPR_At4g14850-like_plant"/>
</dbReference>
<evidence type="ECO:0000313" key="4">
    <source>
        <dbReference type="Proteomes" id="UP000607653"/>
    </source>
</evidence>
<reference evidence="3 4" key="1">
    <citation type="journal article" date="2020" name="Mol. Biol. Evol.">
        <title>Distinct Expression and Methylation Patterns for Genes with Different Fates following a Single Whole-Genome Duplication in Flowering Plants.</title>
        <authorList>
            <person name="Shi T."/>
            <person name="Rahmani R.S."/>
            <person name="Gugger P.F."/>
            <person name="Wang M."/>
            <person name="Li H."/>
            <person name="Zhang Y."/>
            <person name="Li Z."/>
            <person name="Wang Q."/>
            <person name="Van de Peer Y."/>
            <person name="Marchal K."/>
            <person name="Chen J."/>
        </authorList>
    </citation>
    <scope>NUCLEOTIDE SEQUENCE [LARGE SCALE GENOMIC DNA]</scope>
    <source>
        <tissue evidence="3">Leaf</tissue>
    </source>
</reference>
<feature type="repeat" description="PPR" evidence="2">
    <location>
        <begin position="457"/>
        <end position="491"/>
    </location>
</feature>
<name>A0A822Y3P2_NELNU</name>
<feature type="repeat" description="PPR" evidence="2">
    <location>
        <begin position="320"/>
        <end position="354"/>
    </location>
</feature>
<evidence type="ECO:0008006" key="5">
    <source>
        <dbReference type="Google" id="ProtNLM"/>
    </source>
</evidence>
<dbReference type="InterPro" id="IPR011990">
    <property type="entry name" value="TPR-like_helical_dom_sf"/>
</dbReference>
<comment type="caution">
    <text evidence="3">The sequence shown here is derived from an EMBL/GenBank/DDBJ whole genome shotgun (WGS) entry which is preliminary data.</text>
</comment>
<keyword evidence="4" id="KW-1185">Reference proteome</keyword>
<dbReference type="AlphaFoldDB" id="A0A822Y3P2"/>
<dbReference type="PROSITE" id="PS51375">
    <property type="entry name" value="PPR"/>
    <property type="match status" value="9"/>
</dbReference>
<dbReference type="EMBL" id="DUZY01000002">
    <property type="protein sequence ID" value="DAD26613.1"/>
    <property type="molecule type" value="Genomic_DNA"/>
</dbReference>
<dbReference type="GO" id="GO:0003729">
    <property type="term" value="F:mRNA binding"/>
    <property type="evidence" value="ECO:0007669"/>
    <property type="project" value="UniProtKB-ARBA"/>
</dbReference>
<dbReference type="Pfam" id="PF20431">
    <property type="entry name" value="E_motif"/>
    <property type="match status" value="1"/>
</dbReference>
<dbReference type="Pfam" id="PF13041">
    <property type="entry name" value="PPR_2"/>
    <property type="match status" value="5"/>
</dbReference>
<sequence>MQRLLGSLRRTFSSWQQQPFAEKLRILSMDGRLDEAIRFLRHPPGAARLPLTSQVYIPLIRACIKLKACAQGREIHKHIMESGFESDVVLQNNLMMMYAKCRNLECTRQIFEGMTERNLFSWTAIIGAYCNSGEADKAFDLYKKMITEGFRADQFLYPLILKSCAGMKSLRGGQQVHADIFKSGFQWDVVITNSLINMYSKSETVEDAKRAFDEMVTRDIFTWTSMLVGYIQMGDGLQALKLFKEMMHSAVRPNPATLAGILPLFSDLGSFELAKQIHGLIVTSGFEYDKFVGTALIDVYANCGGLGYGRLIFNRVKDKDIVCWNTMVKGYAQINLFEEAVELLRCMHIDGKSPNITTWDCIIPQYLESGLSIQNILNTLNQLELSGIRPSEISLTSLYQICERVEGIEQVREFHWYLSRCGYMSDSAVASYLISMYSKFACVEDGENVFEGISSKELDCWNSMIACYSYNGYASKAFELFNSMQKAGIEPSTLSWNTVIAGFIDAGDFWAALDTFATMRWTYQKPDHTIFSAILPVVGHLTCPMTGKQLHSVFLRNVGEMNTLVCTAFINMYGNCGYIDYSIRIFESIDAKDLASWNSIISGLAKSGFLDEASRIFNEMKMTGVAGNIITWTTLVSAYARHGEVDECLKHFRELQLEGLKPNSITISSILPACSQSAILSHGKSIHCYIIRSGIGYEDLFVANALIDMFVKCGSMEYAERVFRGLPRRDIVSWNTMIQGFTVHGKANAALSLFYQMLEEGVDPDSITFLGVLSACSQAGLAEEGWRQFNNMDSRYGIIPTGKHYTCMVDLLGRVGNFEDVRNFIVQMPLQPTASLWGALLLACKTHQYVEMAEYAANHLIELQPQNPVNYVTLIDIYATAGRWNDVNRVRKMMVDNGVKELPGCSWIEVGNSIRAFTEENQLSQDVDEDLNSVLVDLLVVITDEEYTTEIRQSLLLD</sequence>
<protein>
    <recommendedName>
        <fullName evidence="5">Pentatricopeptide repeat-containing protein At2g13600-like</fullName>
    </recommendedName>
</protein>
<dbReference type="PANTHER" id="PTHR47926">
    <property type="entry name" value="PENTATRICOPEPTIDE REPEAT-CONTAINING PROTEIN"/>
    <property type="match status" value="1"/>
</dbReference>
<dbReference type="FunFam" id="1.25.40.10:FF:000090">
    <property type="entry name" value="Pentatricopeptide repeat-containing protein, chloroplastic"/>
    <property type="match status" value="1"/>
</dbReference>
<dbReference type="FunFam" id="1.25.40.10:FF:000393">
    <property type="entry name" value="Pentatricopeptide repeat-containing protein At1g20230"/>
    <property type="match status" value="1"/>
</dbReference>
<feature type="repeat" description="PPR" evidence="2">
    <location>
        <begin position="867"/>
        <end position="901"/>
    </location>
</feature>
<organism evidence="3 4">
    <name type="scientific">Nelumbo nucifera</name>
    <name type="common">Sacred lotus</name>
    <dbReference type="NCBI Taxonomy" id="4432"/>
    <lineage>
        <taxon>Eukaryota</taxon>
        <taxon>Viridiplantae</taxon>
        <taxon>Streptophyta</taxon>
        <taxon>Embryophyta</taxon>
        <taxon>Tracheophyta</taxon>
        <taxon>Spermatophyta</taxon>
        <taxon>Magnoliopsida</taxon>
        <taxon>Proteales</taxon>
        <taxon>Nelumbonaceae</taxon>
        <taxon>Nelumbo</taxon>
    </lineage>
</organism>
<dbReference type="NCBIfam" id="TIGR00756">
    <property type="entry name" value="PPR"/>
    <property type="match status" value="7"/>
</dbReference>
<proteinExistence type="predicted"/>
<feature type="repeat" description="PPR" evidence="2">
    <location>
        <begin position="628"/>
        <end position="662"/>
    </location>
</feature>
<dbReference type="FunFam" id="1.25.40.10:FF:000073">
    <property type="entry name" value="Pentatricopeptide repeat-containing protein chloroplastic"/>
    <property type="match status" value="2"/>
</dbReference>
<dbReference type="Pfam" id="PF01535">
    <property type="entry name" value="PPR"/>
    <property type="match status" value="3"/>
</dbReference>
<dbReference type="Gene3D" id="1.25.40.10">
    <property type="entry name" value="Tetratricopeptide repeat domain"/>
    <property type="match status" value="7"/>
</dbReference>
<dbReference type="Proteomes" id="UP000607653">
    <property type="component" value="Unassembled WGS sequence"/>
</dbReference>
<dbReference type="GO" id="GO:0009451">
    <property type="term" value="P:RNA modification"/>
    <property type="evidence" value="ECO:0007669"/>
    <property type="project" value="InterPro"/>
</dbReference>
<feature type="repeat" description="PPR" evidence="2">
    <location>
        <begin position="188"/>
        <end position="218"/>
    </location>
</feature>
<dbReference type="InterPro" id="IPR046848">
    <property type="entry name" value="E_motif"/>
</dbReference>
<keyword evidence="1" id="KW-0677">Repeat</keyword>
<dbReference type="InterPro" id="IPR002885">
    <property type="entry name" value="PPR_rpt"/>
</dbReference>